<comment type="caution">
    <text evidence="3">The sequence shown here is derived from an EMBL/GenBank/DDBJ whole genome shotgun (WGS) entry which is preliminary data.</text>
</comment>
<sequence>MQVFVTCLCLLLVEVLQISGVPHNYDYRYRRSPHRTVMVSGYYGRPSHNSAEFNPEGAMTAFISGDTLATNSFSGGKYNPGQETDEIELPVEENLNQDAAPTVLSPADSGEGQVDEIKHELADKNETPIKRNPKRKPVAKPQADEDEEDEGSWPFQLGRKGGPSYTAFFPIMFGGRGLNGRDSGAAHPGSATAIANSFSTGRGGVASSHATAYGDPYVSTLLKSGSNGKKKFPQKEE</sequence>
<feature type="region of interest" description="Disordered" evidence="1">
    <location>
        <begin position="120"/>
        <end position="159"/>
    </location>
</feature>
<dbReference type="AlphaFoldDB" id="A0AAN7QBI9"/>
<feature type="region of interest" description="Disordered" evidence="1">
    <location>
        <begin position="218"/>
        <end position="237"/>
    </location>
</feature>
<name>A0AAN7QBI9_9COLE</name>
<proteinExistence type="predicted"/>
<evidence type="ECO:0000256" key="2">
    <source>
        <dbReference type="SAM" id="SignalP"/>
    </source>
</evidence>
<feature type="signal peptide" evidence="2">
    <location>
        <begin position="1"/>
        <end position="20"/>
    </location>
</feature>
<feature type="compositionally biased region" description="Basic and acidic residues" evidence="1">
    <location>
        <begin position="120"/>
        <end position="129"/>
    </location>
</feature>
<feature type="compositionally biased region" description="Basic residues" evidence="1">
    <location>
        <begin position="228"/>
        <end position="237"/>
    </location>
</feature>
<gene>
    <name evidence="3" type="ORF">RN001_016437</name>
</gene>
<reference evidence="4" key="1">
    <citation type="submission" date="2023-01" db="EMBL/GenBank/DDBJ databases">
        <title>Key to firefly adult light organ development and bioluminescence: homeobox transcription factors regulate luciferase expression and transportation to peroxisome.</title>
        <authorList>
            <person name="Fu X."/>
        </authorList>
    </citation>
    <scope>NUCLEOTIDE SEQUENCE [LARGE SCALE GENOMIC DNA]</scope>
</reference>
<protein>
    <submittedName>
        <fullName evidence="3">Uncharacterized protein</fullName>
    </submittedName>
</protein>
<organism evidence="3 4">
    <name type="scientific">Aquatica leii</name>
    <dbReference type="NCBI Taxonomy" id="1421715"/>
    <lineage>
        <taxon>Eukaryota</taxon>
        <taxon>Metazoa</taxon>
        <taxon>Ecdysozoa</taxon>
        <taxon>Arthropoda</taxon>
        <taxon>Hexapoda</taxon>
        <taxon>Insecta</taxon>
        <taxon>Pterygota</taxon>
        <taxon>Neoptera</taxon>
        <taxon>Endopterygota</taxon>
        <taxon>Coleoptera</taxon>
        <taxon>Polyphaga</taxon>
        <taxon>Elateriformia</taxon>
        <taxon>Elateroidea</taxon>
        <taxon>Lampyridae</taxon>
        <taxon>Luciolinae</taxon>
        <taxon>Aquatica</taxon>
    </lineage>
</organism>
<dbReference type="Proteomes" id="UP001353858">
    <property type="component" value="Unassembled WGS sequence"/>
</dbReference>
<evidence type="ECO:0000256" key="1">
    <source>
        <dbReference type="SAM" id="MobiDB-lite"/>
    </source>
</evidence>
<accession>A0AAN7QBI9</accession>
<keyword evidence="4" id="KW-1185">Reference proteome</keyword>
<feature type="chain" id="PRO_5042926543" evidence="2">
    <location>
        <begin position="21"/>
        <end position="237"/>
    </location>
</feature>
<evidence type="ECO:0000313" key="3">
    <source>
        <dbReference type="EMBL" id="KAK4872313.1"/>
    </source>
</evidence>
<dbReference type="EMBL" id="JARPUR010000008">
    <property type="protein sequence ID" value="KAK4872313.1"/>
    <property type="molecule type" value="Genomic_DNA"/>
</dbReference>
<evidence type="ECO:0000313" key="4">
    <source>
        <dbReference type="Proteomes" id="UP001353858"/>
    </source>
</evidence>
<keyword evidence="2" id="KW-0732">Signal</keyword>